<keyword evidence="4" id="KW-1185">Reference proteome</keyword>
<feature type="domain" description="CHAD" evidence="2">
    <location>
        <begin position="213"/>
        <end position="496"/>
    </location>
</feature>
<dbReference type="PANTHER" id="PTHR39339">
    <property type="entry name" value="SLR1444 PROTEIN"/>
    <property type="match status" value="1"/>
</dbReference>
<reference evidence="4" key="1">
    <citation type="journal article" date="2019" name="Int. J. Syst. Evol. Microbiol.">
        <title>The Global Catalogue of Microorganisms (GCM) 10K type strain sequencing project: providing services to taxonomists for standard genome sequencing and annotation.</title>
        <authorList>
            <consortium name="The Broad Institute Genomics Platform"/>
            <consortium name="The Broad Institute Genome Sequencing Center for Infectious Disease"/>
            <person name="Wu L."/>
            <person name="Ma J."/>
        </authorList>
    </citation>
    <scope>NUCLEOTIDE SEQUENCE [LARGE SCALE GENOMIC DNA]</scope>
    <source>
        <strain evidence="4">JCM 16908</strain>
    </source>
</reference>
<dbReference type="InterPro" id="IPR007899">
    <property type="entry name" value="CHAD_dom"/>
</dbReference>
<gene>
    <name evidence="3" type="ORF">GCM10022226_69350</name>
</gene>
<dbReference type="Gene3D" id="1.40.20.10">
    <property type="entry name" value="CHAD domain"/>
    <property type="match status" value="1"/>
</dbReference>
<dbReference type="Gene3D" id="2.40.320.10">
    <property type="entry name" value="Hypothetical Protein Pfu-838710-001"/>
    <property type="match status" value="1"/>
</dbReference>
<organism evidence="3 4">
    <name type="scientific">Sphaerisporangium flaviroseum</name>
    <dbReference type="NCBI Taxonomy" id="509199"/>
    <lineage>
        <taxon>Bacteria</taxon>
        <taxon>Bacillati</taxon>
        <taxon>Actinomycetota</taxon>
        <taxon>Actinomycetes</taxon>
        <taxon>Streptosporangiales</taxon>
        <taxon>Streptosporangiaceae</taxon>
        <taxon>Sphaerisporangium</taxon>
    </lineage>
</organism>
<dbReference type="SMART" id="SM01118">
    <property type="entry name" value="CYTH"/>
    <property type="match status" value="1"/>
</dbReference>
<dbReference type="Pfam" id="PF01928">
    <property type="entry name" value="CYTH"/>
    <property type="match status" value="1"/>
</dbReference>
<evidence type="ECO:0000259" key="2">
    <source>
        <dbReference type="PROSITE" id="PS51708"/>
    </source>
</evidence>
<dbReference type="PROSITE" id="PS51707">
    <property type="entry name" value="CYTH"/>
    <property type="match status" value="1"/>
</dbReference>
<dbReference type="Pfam" id="PF05235">
    <property type="entry name" value="CHAD"/>
    <property type="match status" value="1"/>
</dbReference>
<dbReference type="InterPro" id="IPR038186">
    <property type="entry name" value="CHAD_dom_sf"/>
</dbReference>
<evidence type="ECO:0000313" key="3">
    <source>
        <dbReference type="EMBL" id="GAA3837407.1"/>
    </source>
</evidence>
<dbReference type="PANTHER" id="PTHR39339:SF1">
    <property type="entry name" value="CHAD DOMAIN-CONTAINING PROTEIN"/>
    <property type="match status" value="1"/>
</dbReference>
<evidence type="ECO:0000313" key="4">
    <source>
        <dbReference type="Proteomes" id="UP001500888"/>
    </source>
</evidence>
<proteinExistence type="predicted"/>
<dbReference type="PROSITE" id="PS51708">
    <property type="entry name" value="CHAD"/>
    <property type="match status" value="1"/>
</dbReference>
<dbReference type="Proteomes" id="UP001500888">
    <property type="component" value="Unassembled WGS sequence"/>
</dbReference>
<dbReference type="InterPro" id="IPR023577">
    <property type="entry name" value="CYTH_domain"/>
</dbReference>
<dbReference type="SMART" id="SM00880">
    <property type="entry name" value="CHAD"/>
    <property type="match status" value="1"/>
</dbReference>
<sequence>MAIEVEDKFDVPPDFEIPDFADVRGCAEAVSLVSDRLVALYFDTPDLRLAAHGITLRRRRGGADAGWHLKLPKAKGVREEITHPLTRSAKIVPPVLAGLVHAYTRGRQLVQVAELETVRTVTSLRGADGRPLLEVADDRVKGTVFATVPSGEDRQVTRWREVEAELVGGDADLLRRVGKVLGKAGATPAGTQSKLARLLGSRIPVPEPAEADDSTAGRVVVDYVKSQVAALVAQDPQVRRGGEDAVHQMRVAGRRLRSALKSFSGVVAETSGLQDELRWIAGVLGEVRDLEVIRERFAAHLDTLDPASIVGPVRTRLGDDLAAREREALARVNEAMSGERYFALLDRLDALVASPPLTPLAIKKAAKTLAPVADKGWRRVVKAYDRARAIEDDEQREIAMHDVRKAAKRARYTAEALKPLLGDSAADLAKRAKVVQEALGLYQDGVVAQQILFDEAERAREAGEDTFTYGVLAGIERAAAKRAHAEFPAVWAGLASEGRP</sequence>
<protein>
    <submittedName>
        <fullName evidence="3">CYTH and CHAD domain-containing protein</fullName>
    </submittedName>
</protein>
<dbReference type="EMBL" id="BAAAZR010000040">
    <property type="protein sequence ID" value="GAA3837407.1"/>
    <property type="molecule type" value="Genomic_DNA"/>
</dbReference>
<comment type="caution">
    <text evidence="3">The sequence shown here is derived from an EMBL/GenBank/DDBJ whole genome shotgun (WGS) entry which is preliminary data.</text>
</comment>
<name>A0ABP7J9E1_9ACTN</name>
<evidence type="ECO:0000259" key="1">
    <source>
        <dbReference type="PROSITE" id="PS51707"/>
    </source>
</evidence>
<dbReference type="InterPro" id="IPR033469">
    <property type="entry name" value="CYTH-like_dom_sf"/>
</dbReference>
<feature type="domain" description="CYTH" evidence="1">
    <location>
        <begin position="2"/>
        <end position="202"/>
    </location>
</feature>
<dbReference type="RefSeq" id="WP_344950398.1">
    <property type="nucleotide sequence ID" value="NZ_BAAAZR010000040.1"/>
</dbReference>
<accession>A0ABP7J9E1</accession>
<dbReference type="SUPFAM" id="SSF55154">
    <property type="entry name" value="CYTH-like phosphatases"/>
    <property type="match status" value="1"/>
</dbReference>
<dbReference type="CDD" id="cd07374">
    <property type="entry name" value="CYTH-like_Pase"/>
    <property type="match status" value="1"/>
</dbReference>